<dbReference type="KEGG" id="bpm:BURPS1710b_0787"/>
<evidence type="ECO:0000313" key="3">
    <source>
        <dbReference type="Proteomes" id="UP000002700"/>
    </source>
</evidence>
<dbReference type="EnsemblBacteria" id="ABA50356">
    <property type="protein sequence ID" value="ABA50356"/>
    <property type="gene ID" value="BURPS1710b_0787"/>
</dbReference>
<dbReference type="Proteomes" id="UP000002700">
    <property type="component" value="Chromosome I"/>
</dbReference>
<dbReference type="SUPFAM" id="SSF53474">
    <property type="entry name" value="alpha/beta-Hydrolases"/>
    <property type="match status" value="1"/>
</dbReference>
<dbReference type="PANTHER" id="PTHR22946:SF0">
    <property type="entry name" value="DIENELACTONE HYDROLASE DOMAIN-CONTAINING PROTEIN"/>
    <property type="match status" value="1"/>
</dbReference>
<dbReference type="InterPro" id="IPR050261">
    <property type="entry name" value="FrsA_esterase"/>
</dbReference>
<dbReference type="GO" id="GO:0016787">
    <property type="term" value="F:hydrolase activity"/>
    <property type="evidence" value="ECO:0007669"/>
    <property type="project" value="UniProtKB-KW"/>
</dbReference>
<dbReference type="InterPro" id="IPR029058">
    <property type="entry name" value="AB_hydrolase_fold"/>
</dbReference>
<keyword evidence="2" id="KW-0378">Hydrolase</keyword>
<accession>Q3JW53</accession>
<organism evidence="2 3">
    <name type="scientific">Burkholderia pseudomallei (strain 1710b)</name>
    <dbReference type="NCBI Taxonomy" id="320372"/>
    <lineage>
        <taxon>Bacteria</taxon>
        <taxon>Pseudomonadati</taxon>
        <taxon>Pseudomonadota</taxon>
        <taxon>Betaproteobacteria</taxon>
        <taxon>Burkholderiales</taxon>
        <taxon>Burkholderiaceae</taxon>
        <taxon>Burkholderia</taxon>
        <taxon>pseudomallei group</taxon>
    </lineage>
</organism>
<dbReference type="HOGENOM" id="CLU_054590_3_1_4"/>
<dbReference type="InterPro" id="IPR002925">
    <property type="entry name" value="Dienelactn_hydro"/>
</dbReference>
<dbReference type="PANTHER" id="PTHR22946">
    <property type="entry name" value="DIENELACTONE HYDROLASE DOMAIN-CONTAINING PROTEIN-RELATED"/>
    <property type="match status" value="1"/>
</dbReference>
<evidence type="ECO:0000259" key="1">
    <source>
        <dbReference type="Pfam" id="PF01738"/>
    </source>
</evidence>
<proteinExistence type="predicted"/>
<dbReference type="Gene3D" id="3.40.50.1820">
    <property type="entry name" value="alpha/beta hydrolase"/>
    <property type="match status" value="1"/>
</dbReference>
<dbReference type="Pfam" id="PF01738">
    <property type="entry name" value="DLH"/>
    <property type="match status" value="1"/>
</dbReference>
<protein>
    <submittedName>
        <fullName evidence="2">Dienelactone hydrolase family protein</fullName>
    </submittedName>
</protein>
<dbReference type="EMBL" id="CP000124">
    <property type="protein sequence ID" value="ABA50356.1"/>
    <property type="molecule type" value="Genomic_DNA"/>
</dbReference>
<gene>
    <name evidence="2" type="ordered locus">BURPS1710b_0787</name>
</gene>
<feature type="domain" description="Dienelactone hydrolase" evidence="1">
    <location>
        <begin position="131"/>
        <end position="346"/>
    </location>
</feature>
<name>Q3JW53_BURP1</name>
<sequence>MPRFSCSCVVLSARGNARDAISILPPIFLRHFPRHAAPCDESMQLRRAARGSSMSETGCFENRDDLDGQTGRKARPIFTVSRLRGLDAARRRILVTSVDADSHDLYRARRQPTMETRSIAYDCEGARLTGYFADDAPNTKKPAVLIAHEAFGLNEHIRARARRLAELGYAAFALDMYGAEGFPMPEAIRRHIELMSTPGFMHARASAALSVLMEQPGVDRERVAAIGFCQGGISALELARGGAPIRCAVGFHPGLMRPAGSQDGPIRAKVLMMIGARDPDVPAADQAAFAAEMQEKQVDWQLHLFGGVGHAYTNPDADGWNKPGYGYSRAADQRAWTMMLALFDEVFGGAAAVGKA</sequence>
<evidence type="ECO:0000313" key="2">
    <source>
        <dbReference type="EMBL" id="ABA50356.1"/>
    </source>
</evidence>
<reference evidence="2 3" key="1">
    <citation type="submission" date="2005-09" db="EMBL/GenBank/DDBJ databases">
        <authorList>
            <person name="Woods D.E."/>
            <person name="Nierman W.C."/>
        </authorList>
    </citation>
    <scope>NUCLEOTIDE SEQUENCE [LARGE SCALE GENOMIC DNA]</scope>
    <source>
        <strain evidence="2 3">1710b</strain>
    </source>
</reference>
<dbReference type="AlphaFoldDB" id="Q3JW53"/>
<dbReference type="ESTHER" id="burps-q63xf9">
    <property type="family name" value="Dienelactone_hydrolase"/>
</dbReference>